<comment type="caution">
    <text evidence="1">The sequence shown here is derived from an EMBL/GenBank/DDBJ whole genome shotgun (WGS) entry which is preliminary data.</text>
</comment>
<accession>A0ABD1Y2K2</accession>
<sequence length="133" mass="14247">MNHGTPVGGNAGYGKPACAEHSVACGGVPNPTPIVTAGHNQGAISVQMHSRDGVGVGRKLLQTLPVLTSHSLTVSSKEPETIRFHCGLKWTQNTKLVWPLKRLDGISGVHFPIRKSKVSCHRRLCNCLKSATY</sequence>
<gene>
    <name evidence="1" type="ORF">R1flu_000132</name>
</gene>
<evidence type="ECO:0000313" key="2">
    <source>
        <dbReference type="Proteomes" id="UP001605036"/>
    </source>
</evidence>
<proteinExistence type="predicted"/>
<name>A0ABD1Y2K2_9MARC</name>
<protein>
    <submittedName>
        <fullName evidence="1">Uncharacterized protein</fullName>
    </submittedName>
</protein>
<dbReference type="AlphaFoldDB" id="A0ABD1Y2K2"/>
<evidence type="ECO:0000313" key="1">
    <source>
        <dbReference type="EMBL" id="KAL2619927.1"/>
    </source>
</evidence>
<organism evidence="1 2">
    <name type="scientific">Riccia fluitans</name>
    <dbReference type="NCBI Taxonomy" id="41844"/>
    <lineage>
        <taxon>Eukaryota</taxon>
        <taxon>Viridiplantae</taxon>
        <taxon>Streptophyta</taxon>
        <taxon>Embryophyta</taxon>
        <taxon>Marchantiophyta</taxon>
        <taxon>Marchantiopsida</taxon>
        <taxon>Marchantiidae</taxon>
        <taxon>Marchantiales</taxon>
        <taxon>Ricciaceae</taxon>
        <taxon>Riccia</taxon>
    </lineage>
</organism>
<dbReference type="Proteomes" id="UP001605036">
    <property type="component" value="Unassembled WGS sequence"/>
</dbReference>
<dbReference type="EMBL" id="JBHFFA010000006">
    <property type="protein sequence ID" value="KAL2619927.1"/>
    <property type="molecule type" value="Genomic_DNA"/>
</dbReference>
<keyword evidence="2" id="KW-1185">Reference proteome</keyword>
<reference evidence="1 2" key="1">
    <citation type="submission" date="2024-09" db="EMBL/GenBank/DDBJ databases">
        <title>Chromosome-scale assembly of Riccia fluitans.</title>
        <authorList>
            <person name="Paukszto L."/>
            <person name="Sawicki J."/>
            <person name="Karawczyk K."/>
            <person name="Piernik-Szablinska J."/>
            <person name="Szczecinska M."/>
            <person name="Mazdziarz M."/>
        </authorList>
    </citation>
    <scope>NUCLEOTIDE SEQUENCE [LARGE SCALE GENOMIC DNA]</scope>
    <source>
        <strain evidence="1">Rf_01</strain>
        <tissue evidence="1">Aerial parts of the thallus</tissue>
    </source>
</reference>